<evidence type="ECO:0000313" key="5">
    <source>
        <dbReference type="EMBL" id="KXH84481.1"/>
    </source>
</evidence>
<dbReference type="Pfam" id="PF13505">
    <property type="entry name" value="OMP_b-brl"/>
    <property type="match status" value="1"/>
</dbReference>
<evidence type="ECO:0000256" key="1">
    <source>
        <dbReference type="ARBA" id="ARBA00022729"/>
    </source>
</evidence>
<evidence type="ECO:0000256" key="3">
    <source>
        <dbReference type="SAM" id="SignalP"/>
    </source>
</evidence>
<name>A0A135WHV9_9FLAO</name>
<dbReference type="InterPro" id="IPR011250">
    <property type="entry name" value="OMP/PagP_B-barrel"/>
</dbReference>
<dbReference type="Proteomes" id="UP000070513">
    <property type="component" value="Unassembled WGS sequence"/>
</dbReference>
<dbReference type="OrthoDB" id="945117at2"/>
<dbReference type="AlphaFoldDB" id="A0A135WHV9"/>
<evidence type="ECO:0000313" key="6">
    <source>
        <dbReference type="Proteomes" id="UP000070513"/>
    </source>
</evidence>
<feature type="domain" description="Outer membrane protein beta-barrel" evidence="4">
    <location>
        <begin position="7"/>
        <end position="220"/>
    </location>
</feature>
<dbReference type="InterPro" id="IPR027385">
    <property type="entry name" value="Beta-barrel_OMP"/>
</dbReference>
<feature type="region of interest" description="Disordered" evidence="2">
    <location>
        <begin position="138"/>
        <end position="166"/>
    </location>
</feature>
<proteinExistence type="predicted"/>
<sequence>MKKLVLAGAVALFGLSNAQIAKGTVYVSGQVGFSQESDNNTDKKVSEINIIPTVGYFVNTNLAIGLGVGYKNGKTTVETNKSETLGNITTTSVGKTKDINNAIVVEPFARKYWTLSDKLYIFGQLSVPMEFGSGKNEVESTVTTSSSTGTPATTTTNVSTSTDKPKSTSIGVSIKPGLDYFLNKNWTIEATIGEFGYNNKKYDIDGAKSVDNYNFGLNLSTVTIGVKYVFSK</sequence>
<evidence type="ECO:0000259" key="4">
    <source>
        <dbReference type="Pfam" id="PF13505"/>
    </source>
</evidence>
<accession>A0A135WHV9</accession>
<reference evidence="5 6" key="2">
    <citation type="journal article" date="2016" name="Genome Announc.">
        <title>Draft Genome Sequence of a Biocontrol Rhizobacterium, Chryseobacterium kwangjuense Strain KJ1R5, Isolated from Pepper (Capsicum annuum).</title>
        <authorList>
            <person name="Jeong J.J."/>
            <person name="Park H."/>
            <person name="Park B.H."/>
            <person name="Mannaa M."/>
            <person name="Sang M.K."/>
            <person name="Choi I.G."/>
            <person name="Kim K.D."/>
        </authorList>
    </citation>
    <scope>NUCLEOTIDE SEQUENCE [LARGE SCALE GENOMIC DNA]</scope>
    <source>
        <strain evidence="5 6">KJ1R5</strain>
    </source>
</reference>
<reference evidence="6" key="1">
    <citation type="submission" date="2015-12" db="EMBL/GenBank/DDBJ databases">
        <title>Genome sequence of a biocontrol rhizobacterium Chryseobacterium kwangjuense strain KJ1R5 isolated from pepper (Capsicum annuum L.).</title>
        <authorList>
            <person name="Jeong J.-J."/>
            <person name="Park H."/>
            <person name="Mannaa M."/>
            <person name="Sang M.K."/>
            <person name="Choi I.-G."/>
            <person name="Kim K.D."/>
        </authorList>
    </citation>
    <scope>NUCLEOTIDE SEQUENCE [LARGE SCALE GENOMIC DNA]</scope>
    <source>
        <strain evidence="6">KJ1R5</strain>
    </source>
</reference>
<dbReference type="EMBL" id="LPUR01000001">
    <property type="protein sequence ID" value="KXH84481.1"/>
    <property type="molecule type" value="Genomic_DNA"/>
</dbReference>
<comment type="caution">
    <text evidence="5">The sequence shown here is derived from an EMBL/GenBank/DDBJ whole genome shotgun (WGS) entry which is preliminary data.</text>
</comment>
<gene>
    <name evidence="5" type="ORF">AU378_01585</name>
</gene>
<dbReference type="RefSeq" id="WP_062647312.1">
    <property type="nucleotide sequence ID" value="NZ_LPUR01000001.1"/>
</dbReference>
<organism evidence="5 6">
    <name type="scientific">Chryseobacterium kwangjuense</name>
    <dbReference type="NCBI Taxonomy" id="267125"/>
    <lineage>
        <taxon>Bacteria</taxon>
        <taxon>Pseudomonadati</taxon>
        <taxon>Bacteroidota</taxon>
        <taxon>Flavobacteriia</taxon>
        <taxon>Flavobacteriales</taxon>
        <taxon>Weeksellaceae</taxon>
        <taxon>Chryseobacterium group</taxon>
        <taxon>Chryseobacterium</taxon>
    </lineage>
</organism>
<keyword evidence="1 3" id="KW-0732">Signal</keyword>
<evidence type="ECO:0000256" key="2">
    <source>
        <dbReference type="SAM" id="MobiDB-lite"/>
    </source>
</evidence>
<feature type="compositionally biased region" description="Low complexity" evidence="2">
    <location>
        <begin position="140"/>
        <end position="162"/>
    </location>
</feature>
<protein>
    <submittedName>
        <fullName evidence="5">Opacity protein</fullName>
    </submittedName>
</protein>
<feature type="chain" id="PRO_5007467948" evidence="3">
    <location>
        <begin position="22"/>
        <end position="232"/>
    </location>
</feature>
<feature type="signal peptide" evidence="3">
    <location>
        <begin position="1"/>
        <end position="21"/>
    </location>
</feature>
<dbReference type="SUPFAM" id="SSF56925">
    <property type="entry name" value="OMPA-like"/>
    <property type="match status" value="1"/>
</dbReference>
<dbReference type="Gene3D" id="2.40.160.20">
    <property type="match status" value="1"/>
</dbReference>